<reference evidence="2 3" key="1">
    <citation type="journal article" date="2015" name="Genome Announc.">
        <title>Expanding the biotechnology potential of lactobacilli through comparative genomics of 213 strains and associated genera.</title>
        <authorList>
            <person name="Sun Z."/>
            <person name="Harris H.M."/>
            <person name="McCann A."/>
            <person name="Guo C."/>
            <person name="Argimon S."/>
            <person name="Zhang W."/>
            <person name="Yang X."/>
            <person name="Jeffery I.B."/>
            <person name="Cooney J.C."/>
            <person name="Kagawa T.F."/>
            <person name="Liu W."/>
            <person name="Song Y."/>
            <person name="Salvetti E."/>
            <person name="Wrobel A."/>
            <person name="Rasinkangas P."/>
            <person name="Parkhill J."/>
            <person name="Rea M.C."/>
            <person name="O'Sullivan O."/>
            <person name="Ritari J."/>
            <person name="Douillard F.P."/>
            <person name="Paul Ross R."/>
            <person name="Yang R."/>
            <person name="Briner A.E."/>
            <person name="Felis G.E."/>
            <person name="de Vos W.M."/>
            <person name="Barrangou R."/>
            <person name="Klaenhammer T.R."/>
            <person name="Caufield P.W."/>
            <person name="Cui Y."/>
            <person name="Zhang H."/>
            <person name="O'Toole P.W."/>
        </authorList>
    </citation>
    <scope>NUCLEOTIDE SEQUENCE [LARGE SCALE GENOMIC DNA]</scope>
    <source>
        <strain evidence="2 3">DSM 17758</strain>
    </source>
</reference>
<dbReference type="AlphaFoldDB" id="A0A0R1VRW2"/>
<dbReference type="Proteomes" id="UP000051315">
    <property type="component" value="Unassembled WGS sequence"/>
</dbReference>
<dbReference type="GO" id="GO:0006508">
    <property type="term" value="P:proteolysis"/>
    <property type="evidence" value="ECO:0007669"/>
    <property type="project" value="InterPro"/>
</dbReference>
<dbReference type="SUPFAM" id="SSF55486">
    <property type="entry name" value="Metalloproteases ('zincins'), catalytic domain"/>
    <property type="match status" value="1"/>
</dbReference>
<keyword evidence="3" id="KW-1185">Reference proteome</keyword>
<dbReference type="PATRIC" id="fig|1423735.3.peg.583"/>
<organism evidence="2 3">
    <name type="scientific">Lapidilactobacillus concavus DSM 17758</name>
    <dbReference type="NCBI Taxonomy" id="1423735"/>
    <lineage>
        <taxon>Bacteria</taxon>
        <taxon>Bacillati</taxon>
        <taxon>Bacillota</taxon>
        <taxon>Bacilli</taxon>
        <taxon>Lactobacillales</taxon>
        <taxon>Lactobacillaceae</taxon>
        <taxon>Lapidilactobacillus</taxon>
    </lineage>
</organism>
<dbReference type="Pfam" id="PF01431">
    <property type="entry name" value="Peptidase_M13"/>
    <property type="match status" value="1"/>
</dbReference>
<dbReference type="GO" id="GO:0004222">
    <property type="term" value="F:metalloendopeptidase activity"/>
    <property type="evidence" value="ECO:0007669"/>
    <property type="project" value="InterPro"/>
</dbReference>
<accession>A0A0R1VRW2</accession>
<evidence type="ECO:0000313" key="3">
    <source>
        <dbReference type="Proteomes" id="UP000051315"/>
    </source>
</evidence>
<sequence>MAAEFDGLDYAGVKLNGQQILGENIVDAGGLSCALEAAKRSDQVDLVAFFNHLALIWRLKTTETFQQFMVNIDVHAPGSLRTNIQAQNIDDFYQTFHVTEQDQMWLAPDKRVQIW</sequence>
<name>A0A0R1VRW2_9LACO</name>
<dbReference type="STRING" id="1423735.FC15_GL000557"/>
<dbReference type="EMBL" id="AZFX01000087">
    <property type="protein sequence ID" value="KRM08490.1"/>
    <property type="molecule type" value="Genomic_DNA"/>
</dbReference>
<dbReference type="InterPro" id="IPR000718">
    <property type="entry name" value="Peptidase_M13"/>
</dbReference>
<dbReference type="PROSITE" id="PS51885">
    <property type="entry name" value="NEPRILYSIN"/>
    <property type="match status" value="1"/>
</dbReference>
<dbReference type="Gene3D" id="3.40.390.10">
    <property type="entry name" value="Collagenase (Catalytic Domain)"/>
    <property type="match status" value="1"/>
</dbReference>
<gene>
    <name evidence="2" type="ORF">FC15_GL000557</name>
</gene>
<evidence type="ECO:0000259" key="1">
    <source>
        <dbReference type="Pfam" id="PF01431"/>
    </source>
</evidence>
<comment type="caution">
    <text evidence="2">The sequence shown here is derived from an EMBL/GenBank/DDBJ whole genome shotgun (WGS) entry which is preliminary data.</text>
</comment>
<feature type="domain" description="Peptidase M13 C-terminal" evidence="1">
    <location>
        <begin position="6"/>
        <end position="112"/>
    </location>
</feature>
<proteinExistence type="predicted"/>
<protein>
    <submittedName>
        <fullName evidence="2">Neutral endopeptidase</fullName>
    </submittedName>
</protein>
<dbReference type="InterPro" id="IPR018497">
    <property type="entry name" value="Peptidase_M13_C"/>
</dbReference>
<evidence type="ECO:0000313" key="2">
    <source>
        <dbReference type="EMBL" id="KRM08490.1"/>
    </source>
</evidence>
<dbReference type="InterPro" id="IPR024079">
    <property type="entry name" value="MetalloPept_cat_dom_sf"/>
</dbReference>